<evidence type="ECO:0000256" key="2">
    <source>
        <dbReference type="ARBA" id="ARBA00004141"/>
    </source>
</evidence>
<dbReference type="PROSITE" id="PS50112">
    <property type="entry name" value="PAS"/>
    <property type="match status" value="1"/>
</dbReference>
<dbReference type="PANTHER" id="PTHR42878">
    <property type="entry name" value="TWO-COMPONENT HISTIDINE KINASE"/>
    <property type="match status" value="1"/>
</dbReference>
<dbReference type="Pfam" id="PF02518">
    <property type="entry name" value="HATPase_c"/>
    <property type="match status" value="1"/>
</dbReference>
<keyword evidence="8" id="KW-0547">Nucleotide-binding</keyword>
<evidence type="ECO:0000256" key="14">
    <source>
        <dbReference type="ARBA" id="ARBA00039401"/>
    </source>
</evidence>
<dbReference type="InterPro" id="IPR000700">
    <property type="entry name" value="PAS-assoc_C"/>
</dbReference>
<evidence type="ECO:0000256" key="8">
    <source>
        <dbReference type="ARBA" id="ARBA00022741"/>
    </source>
</evidence>
<dbReference type="Pfam" id="PF03924">
    <property type="entry name" value="CHASE"/>
    <property type="match status" value="1"/>
</dbReference>
<evidence type="ECO:0000256" key="12">
    <source>
        <dbReference type="ARBA" id="ARBA00023012"/>
    </source>
</evidence>
<keyword evidence="7 15" id="KW-0812">Transmembrane</keyword>
<evidence type="ECO:0000313" key="20">
    <source>
        <dbReference type="EMBL" id="MFD1372320.1"/>
    </source>
</evidence>
<dbReference type="SMART" id="SM01079">
    <property type="entry name" value="CHASE"/>
    <property type="match status" value="1"/>
</dbReference>
<evidence type="ECO:0000256" key="3">
    <source>
        <dbReference type="ARBA" id="ARBA00004236"/>
    </source>
</evidence>
<evidence type="ECO:0000259" key="17">
    <source>
        <dbReference type="PROSITE" id="PS50112"/>
    </source>
</evidence>
<sequence>MTATSAVGARLRSAGTLTVAVIVVTLMIAGATFAAMTRGDDETARRLLQRRASQVTAAVQSEVNRYLDALSTTAAAAGAHDTLTNAKFLQLSAPLSGMRLSGATAVGFLLPVPDDRIAETQRLWRDRGVTDLLLRPVGSGEHIFTVMVRVLDALLVPRAGLDATQSRPLWDTLRAARDTGRPAISEPYGLVVDQNLPPAQRQLSFTLAAPVYGLAAPDGSREFQGWVTMSLRSRNFLGTVLPALGDGLREVSLSTSPEEYGPLVAAYPRADAHEPDMSDSGTVTVADRTWYLRIGGARRELIGSRALPRVVAVSVLALGLVLAALVHVLATGRARARRAVEQATTELAAAESRAREQAFLLTTILDAMSDGVGVVDDSGEFLLHNPAAKSMLGIAEDRSGPQNWQEHYGIFRVDGSGPFPTEELPLVRALAGEQCDLVDMLIRNVTHPDGLTISVSARPLRLQGGRAAAVAVFHDITARKADMAAIEAARDQLAAQKDYLTQVLDALQITVVTCDTDGMLVHTNATGGARVGAPMTGRHIDEVSSGITVTDMDGQVIALADMPIPRVLRGADAIRLEAMVRFGSGHTRAVVLNAQPLVDRTGARIGAVGSSYDITALREREADLAAFAGVAAHDLRAPLMVIAGYTALLEEDLEDGADPESMHPTVARIGAGVRRMQQLIDDLLAYATARDARISLQHVDLQEVVADIVTERTLHLHVADGGGPPPEITVGPLPVIDADASMIRQVFDNLIGNALKYTRPGEPARIDIAASHPDGDPATIRITIADRGIGIPAEEQPHVFDQFHRVAAHTKSYHGTGLGLAICKRVLQRHDGTIRAADNPGGGTCMIIEMPYAGRPLPAPVTV</sequence>
<dbReference type="PROSITE" id="PS50109">
    <property type="entry name" value="HIS_KIN"/>
    <property type="match status" value="1"/>
</dbReference>
<keyword evidence="5" id="KW-0597">Phosphoprotein</keyword>
<organism evidence="20 21">
    <name type="scientific">Actinoplanes sichuanensis</name>
    <dbReference type="NCBI Taxonomy" id="512349"/>
    <lineage>
        <taxon>Bacteria</taxon>
        <taxon>Bacillati</taxon>
        <taxon>Actinomycetota</taxon>
        <taxon>Actinomycetes</taxon>
        <taxon>Micromonosporales</taxon>
        <taxon>Micromonosporaceae</taxon>
        <taxon>Actinoplanes</taxon>
    </lineage>
</organism>
<dbReference type="Gene3D" id="3.30.450.20">
    <property type="entry name" value="PAS domain"/>
    <property type="match status" value="2"/>
</dbReference>
<comment type="caution">
    <text evidence="20">The sequence shown here is derived from an EMBL/GenBank/DDBJ whole genome shotgun (WGS) entry which is preliminary data.</text>
</comment>
<feature type="domain" description="Histidine kinase" evidence="16">
    <location>
        <begin position="630"/>
        <end position="854"/>
    </location>
</feature>
<dbReference type="CDD" id="cd00082">
    <property type="entry name" value="HisKA"/>
    <property type="match status" value="1"/>
</dbReference>
<keyword evidence="12" id="KW-0902">Two-component regulatory system</keyword>
<dbReference type="EC" id="2.7.13.3" evidence="4"/>
<evidence type="ECO:0000256" key="9">
    <source>
        <dbReference type="ARBA" id="ARBA00022777"/>
    </source>
</evidence>
<dbReference type="InterPro" id="IPR003594">
    <property type="entry name" value="HATPase_dom"/>
</dbReference>
<dbReference type="Pfam" id="PF00512">
    <property type="entry name" value="HisKA"/>
    <property type="match status" value="1"/>
</dbReference>
<accession>A0ABW4AQ08</accession>
<dbReference type="Pfam" id="PF08448">
    <property type="entry name" value="PAS_4"/>
    <property type="match status" value="2"/>
</dbReference>
<evidence type="ECO:0000313" key="21">
    <source>
        <dbReference type="Proteomes" id="UP001597183"/>
    </source>
</evidence>
<proteinExistence type="predicted"/>
<dbReference type="Gene3D" id="3.30.450.350">
    <property type="entry name" value="CHASE domain"/>
    <property type="match status" value="1"/>
</dbReference>
<keyword evidence="10 20" id="KW-0067">ATP-binding</keyword>
<keyword evidence="9" id="KW-0418">Kinase</keyword>
<dbReference type="Gene3D" id="3.30.565.10">
    <property type="entry name" value="Histidine kinase-like ATPase, C-terminal domain"/>
    <property type="match status" value="1"/>
</dbReference>
<gene>
    <name evidence="20" type="ORF">ACFQ5G_43950</name>
</gene>
<dbReference type="EMBL" id="JBHTMK010000055">
    <property type="protein sequence ID" value="MFD1372320.1"/>
    <property type="molecule type" value="Genomic_DNA"/>
</dbReference>
<dbReference type="PANTHER" id="PTHR42878:SF7">
    <property type="entry name" value="SENSOR HISTIDINE KINASE GLRK"/>
    <property type="match status" value="1"/>
</dbReference>
<evidence type="ECO:0000256" key="6">
    <source>
        <dbReference type="ARBA" id="ARBA00022679"/>
    </source>
</evidence>
<dbReference type="SMART" id="SM00086">
    <property type="entry name" value="PAC"/>
    <property type="match status" value="2"/>
</dbReference>
<dbReference type="PRINTS" id="PR00344">
    <property type="entry name" value="BCTRLSENSOR"/>
</dbReference>
<keyword evidence="11 15" id="KW-1133">Transmembrane helix</keyword>
<keyword evidence="21" id="KW-1185">Reference proteome</keyword>
<dbReference type="CDD" id="cd00075">
    <property type="entry name" value="HATPase"/>
    <property type="match status" value="1"/>
</dbReference>
<comment type="catalytic activity">
    <reaction evidence="1">
        <text>ATP + protein L-histidine = ADP + protein N-phospho-L-histidine.</text>
        <dbReference type="EC" id="2.7.13.3"/>
    </reaction>
</comment>
<dbReference type="InterPro" id="IPR035965">
    <property type="entry name" value="PAS-like_dom_sf"/>
</dbReference>
<dbReference type="InterPro" id="IPR005467">
    <property type="entry name" value="His_kinase_dom"/>
</dbReference>
<dbReference type="SUPFAM" id="SSF55785">
    <property type="entry name" value="PYP-like sensor domain (PAS domain)"/>
    <property type="match status" value="2"/>
</dbReference>
<feature type="domain" description="PAS" evidence="17">
    <location>
        <begin position="357"/>
        <end position="397"/>
    </location>
</feature>
<comment type="subcellular location">
    <subcellularLocation>
        <location evidence="3">Cell membrane</location>
    </subcellularLocation>
    <subcellularLocation>
        <location evidence="2">Membrane</location>
        <topology evidence="2">Multi-pass membrane protein</topology>
    </subcellularLocation>
</comment>
<keyword evidence="6" id="KW-0808">Transferase</keyword>
<evidence type="ECO:0000259" key="18">
    <source>
        <dbReference type="PROSITE" id="PS50113"/>
    </source>
</evidence>
<evidence type="ECO:0000259" key="16">
    <source>
        <dbReference type="PROSITE" id="PS50109"/>
    </source>
</evidence>
<dbReference type="InterPro" id="IPR006189">
    <property type="entry name" value="CHASE_dom"/>
</dbReference>
<dbReference type="InterPro" id="IPR000014">
    <property type="entry name" value="PAS"/>
</dbReference>
<dbReference type="SMART" id="SM00387">
    <property type="entry name" value="HATPase_c"/>
    <property type="match status" value="1"/>
</dbReference>
<protein>
    <recommendedName>
        <fullName evidence="14">Sensor-like histidine kinase SenX3</fullName>
        <ecNumber evidence="4">2.7.13.3</ecNumber>
    </recommendedName>
</protein>
<evidence type="ECO:0000256" key="7">
    <source>
        <dbReference type="ARBA" id="ARBA00022692"/>
    </source>
</evidence>
<dbReference type="InterPro" id="IPR036097">
    <property type="entry name" value="HisK_dim/P_sf"/>
</dbReference>
<dbReference type="PROSITE" id="PS50113">
    <property type="entry name" value="PAC"/>
    <property type="match status" value="1"/>
</dbReference>
<dbReference type="GO" id="GO:0005524">
    <property type="term" value="F:ATP binding"/>
    <property type="evidence" value="ECO:0007669"/>
    <property type="project" value="UniProtKB-KW"/>
</dbReference>
<dbReference type="SUPFAM" id="SSF47384">
    <property type="entry name" value="Homodimeric domain of signal transducing histidine kinase"/>
    <property type="match status" value="1"/>
</dbReference>
<evidence type="ECO:0000256" key="4">
    <source>
        <dbReference type="ARBA" id="ARBA00012438"/>
    </source>
</evidence>
<dbReference type="InterPro" id="IPR050351">
    <property type="entry name" value="BphY/WalK/GraS-like"/>
</dbReference>
<feature type="domain" description="PAC" evidence="18">
    <location>
        <begin position="574"/>
        <end position="626"/>
    </location>
</feature>
<evidence type="ECO:0000256" key="11">
    <source>
        <dbReference type="ARBA" id="ARBA00022989"/>
    </source>
</evidence>
<evidence type="ECO:0000256" key="5">
    <source>
        <dbReference type="ARBA" id="ARBA00022553"/>
    </source>
</evidence>
<dbReference type="SMART" id="SM00388">
    <property type="entry name" value="HisKA"/>
    <property type="match status" value="1"/>
</dbReference>
<reference evidence="21" key="1">
    <citation type="journal article" date="2019" name="Int. J. Syst. Evol. Microbiol.">
        <title>The Global Catalogue of Microorganisms (GCM) 10K type strain sequencing project: providing services to taxonomists for standard genome sequencing and annotation.</title>
        <authorList>
            <consortium name="The Broad Institute Genomics Platform"/>
            <consortium name="The Broad Institute Genome Sequencing Center for Infectious Disease"/>
            <person name="Wu L."/>
            <person name="Ma J."/>
        </authorList>
    </citation>
    <scope>NUCLEOTIDE SEQUENCE [LARGE SCALE GENOMIC DNA]</scope>
    <source>
        <strain evidence="21">CCM 7526</strain>
    </source>
</reference>
<feature type="transmembrane region" description="Helical" evidence="15">
    <location>
        <begin position="306"/>
        <end position="330"/>
    </location>
</feature>
<feature type="domain" description="CHASE" evidence="19">
    <location>
        <begin position="160"/>
        <end position="244"/>
    </location>
</feature>
<dbReference type="InterPro" id="IPR036890">
    <property type="entry name" value="HATPase_C_sf"/>
</dbReference>
<dbReference type="InterPro" id="IPR013656">
    <property type="entry name" value="PAS_4"/>
</dbReference>
<dbReference type="Gene3D" id="1.10.287.130">
    <property type="match status" value="1"/>
</dbReference>
<feature type="transmembrane region" description="Helical" evidence="15">
    <location>
        <begin position="14"/>
        <end position="36"/>
    </location>
</feature>
<evidence type="ECO:0000256" key="1">
    <source>
        <dbReference type="ARBA" id="ARBA00000085"/>
    </source>
</evidence>
<evidence type="ECO:0000256" key="10">
    <source>
        <dbReference type="ARBA" id="ARBA00022840"/>
    </source>
</evidence>
<dbReference type="InterPro" id="IPR004358">
    <property type="entry name" value="Sig_transdc_His_kin-like_C"/>
</dbReference>
<dbReference type="Proteomes" id="UP001597183">
    <property type="component" value="Unassembled WGS sequence"/>
</dbReference>
<keyword evidence="13 15" id="KW-0472">Membrane</keyword>
<dbReference type="InterPro" id="IPR003661">
    <property type="entry name" value="HisK_dim/P_dom"/>
</dbReference>
<name>A0ABW4AQ08_9ACTN</name>
<evidence type="ECO:0000259" key="19">
    <source>
        <dbReference type="PROSITE" id="PS50839"/>
    </source>
</evidence>
<dbReference type="InterPro" id="IPR001610">
    <property type="entry name" value="PAC"/>
</dbReference>
<dbReference type="SUPFAM" id="SSF55874">
    <property type="entry name" value="ATPase domain of HSP90 chaperone/DNA topoisomerase II/histidine kinase"/>
    <property type="match status" value="1"/>
</dbReference>
<dbReference type="PROSITE" id="PS50839">
    <property type="entry name" value="CHASE"/>
    <property type="match status" value="1"/>
</dbReference>
<evidence type="ECO:0000256" key="13">
    <source>
        <dbReference type="ARBA" id="ARBA00023136"/>
    </source>
</evidence>
<evidence type="ECO:0000256" key="15">
    <source>
        <dbReference type="SAM" id="Phobius"/>
    </source>
</evidence>
<dbReference type="RefSeq" id="WP_317796247.1">
    <property type="nucleotide sequence ID" value="NZ_AP028461.1"/>
</dbReference>
<dbReference type="InterPro" id="IPR042240">
    <property type="entry name" value="CHASE_sf"/>
</dbReference>